<dbReference type="OrthoDB" id="10027872at2759"/>
<dbReference type="Gene3D" id="3.30.710.10">
    <property type="entry name" value="Potassium Channel Kv1.1, Chain A"/>
    <property type="match status" value="1"/>
</dbReference>
<dbReference type="SMART" id="SM00875">
    <property type="entry name" value="BACK"/>
    <property type="match status" value="1"/>
</dbReference>
<dbReference type="EMBL" id="RQTK01000177">
    <property type="protein sequence ID" value="RUS85225.1"/>
    <property type="molecule type" value="Genomic_DNA"/>
</dbReference>
<dbReference type="Pfam" id="PF00651">
    <property type="entry name" value="BTB"/>
    <property type="match status" value="1"/>
</dbReference>
<organism evidence="4 5">
    <name type="scientific">Elysia chlorotica</name>
    <name type="common">Eastern emerald elysia</name>
    <name type="synonym">Sea slug</name>
    <dbReference type="NCBI Taxonomy" id="188477"/>
    <lineage>
        <taxon>Eukaryota</taxon>
        <taxon>Metazoa</taxon>
        <taxon>Spiralia</taxon>
        <taxon>Lophotrochozoa</taxon>
        <taxon>Mollusca</taxon>
        <taxon>Gastropoda</taxon>
        <taxon>Heterobranchia</taxon>
        <taxon>Euthyneura</taxon>
        <taxon>Panpulmonata</taxon>
        <taxon>Sacoglossa</taxon>
        <taxon>Placobranchoidea</taxon>
        <taxon>Plakobranchidae</taxon>
        <taxon>Elysia</taxon>
    </lineage>
</organism>
<protein>
    <recommendedName>
        <fullName evidence="3">BTB domain-containing protein</fullName>
    </recommendedName>
</protein>
<dbReference type="SUPFAM" id="SSF117281">
    <property type="entry name" value="Kelch motif"/>
    <property type="match status" value="1"/>
</dbReference>
<dbReference type="InterPro" id="IPR011333">
    <property type="entry name" value="SKP1/BTB/POZ_sf"/>
</dbReference>
<keyword evidence="2" id="KW-0677">Repeat</keyword>
<comment type="caution">
    <text evidence="4">The sequence shown here is derived from an EMBL/GenBank/DDBJ whole genome shotgun (WGS) entry which is preliminary data.</text>
</comment>
<dbReference type="PANTHER" id="PTHR24412:SF489">
    <property type="entry name" value="RING FINGER DOMAIN AND KELCH REPEAT-CONTAINING PROTEIN DDB_G0271372"/>
    <property type="match status" value="1"/>
</dbReference>
<gene>
    <name evidence="4" type="ORF">EGW08_006986</name>
</gene>
<name>A0A433TUI5_ELYCH</name>
<dbReference type="Pfam" id="PF07707">
    <property type="entry name" value="BACK"/>
    <property type="match status" value="1"/>
</dbReference>
<evidence type="ECO:0000256" key="2">
    <source>
        <dbReference type="ARBA" id="ARBA00022737"/>
    </source>
</evidence>
<evidence type="ECO:0000259" key="3">
    <source>
        <dbReference type="PROSITE" id="PS50097"/>
    </source>
</evidence>
<accession>A0A433TUI5</accession>
<dbReference type="InterPro" id="IPR000210">
    <property type="entry name" value="BTB/POZ_dom"/>
</dbReference>
<dbReference type="STRING" id="188477.A0A433TUI5"/>
<keyword evidence="1" id="KW-0880">Kelch repeat</keyword>
<dbReference type="InterPro" id="IPR011705">
    <property type="entry name" value="BACK"/>
</dbReference>
<feature type="non-terminal residue" evidence="4">
    <location>
        <position position="1"/>
    </location>
</feature>
<keyword evidence="5" id="KW-1185">Reference proteome</keyword>
<dbReference type="InterPro" id="IPR006652">
    <property type="entry name" value="Kelch_1"/>
</dbReference>
<sequence length="566" mass="64251">AWDPDGTFDTQPTDLNLVVEKHTFSVHKEILMYCSHYFQGMFSSGMLENNKNSVTLQLVAAEPFKIILHGFYSGRLDLDETNIFEITETAHVLQVTSELFSQCTSFLERMINTQSCFVVMFFCDSVNLADLYTKARKFCLGRFSQLRHLDSFLELTQPQMKDYLADKFLLVDEEIHVFEAMKNWVTKNKARSLDISLDYVRELVAASICLKNSSKDLDTVANMIFDETRHFKQEELLEVLGNRERQEEVYMFWSLLKTTDADGCVDVVRLEPDGHGVKVGTMTDVVLFPTYDFGSAFCRLNCCVYLAGGGPNFGKMNWIKQLYKFDLSKVAPLWEPICDLNEIRRHHAMVGVGTKLYIFGGFGKFRIKNYRLDCFDLETGVWEEFQNMPAHEVRPVATVDERSIFYMDQSHTLHCFDTTCNEWSSLPVPVPAGSPRPVGIHALNQEPGSLVAVLDGDSSFTILNLKVDRDSVEKKCTLQGTWEVVTDRKFAGSAVVNDKLILFVGLNDVDCVFPIYEPIRRIITCCIKTQTVVKTTETNVVKALNIVTAPHIPSSFHTGSCRLESS</sequence>
<dbReference type="Proteomes" id="UP000271974">
    <property type="component" value="Unassembled WGS sequence"/>
</dbReference>
<reference evidence="4 5" key="1">
    <citation type="submission" date="2019-01" db="EMBL/GenBank/DDBJ databases">
        <title>A draft genome assembly of the solar-powered sea slug Elysia chlorotica.</title>
        <authorList>
            <person name="Cai H."/>
            <person name="Li Q."/>
            <person name="Fang X."/>
            <person name="Li J."/>
            <person name="Curtis N.E."/>
            <person name="Altenburger A."/>
            <person name="Shibata T."/>
            <person name="Feng M."/>
            <person name="Maeda T."/>
            <person name="Schwartz J.A."/>
            <person name="Shigenobu S."/>
            <person name="Lundholm N."/>
            <person name="Nishiyama T."/>
            <person name="Yang H."/>
            <person name="Hasebe M."/>
            <person name="Li S."/>
            <person name="Pierce S.K."/>
            <person name="Wang J."/>
        </authorList>
    </citation>
    <scope>NUCLEOTIDE SEQUENCE [LARGE SCALE GENOMIC DNA]</scope>
    <source>
        <strain evidence="4">EC2010</strain>
        <tissue evidence="4">Whole organism of an adult</tissue>
    </source>
</reference>
<evidence type="ECO:0000313" key="4">
    <source>
        <dbReference type="EMBL" id="RUS85225.1"/>
    </source>
</evidence>
<dbReference type="Pfam" id="PF01344">
    <property type="entry name" value="Kelch_1"/>
    <property type="match status" value="1"/>
</dbReference>
<dbReference type="Gene3D" id="1.25.40.420">
    <property type="match status" value="1"/>
</dbReference>
<dbReference type="SMART" id="SM00225">
    <property type="entry name" value="BTB"/>
    <property type="match status" value="1"/>
</dbReference>
<evidence type="ECO:0000313" key="5">
    <source>
        <dbReference type="Proteomes" id="UP000271974"/>
    </source>
</evidence>
<dbReference type="AlphaFoldDB" id="A0A433TUI5"/>
<dbReference type="SUPFAM" id="SSF54695">
    <property type="entry name" value="POZ domain"/>
    <property type="match status" value="1"/>
</dbReference>
<feature type="domain" description="BTB" evidence="3">
    <location>
        <begin position="13"/>
        <end position="80"/>
    </location>
</feature>
<dbReference type="InterPro" id="IPR015915">
    <property type="entry name" value="Kelch-typ_b-propeller"/>
</dbReference>
<dbReference type="PANTHER" id="PTHR24412">
    <property type="entry name" value="KELCH PROTEIN"/>
    <property type="match status" value="1"/>
</dbReference>
<evidence type="ECO:0000256" key="1">
    <source>
        <dbReference type="ARBA" id="ARBA00022441"/>
    </source>
</evidence>
<dbReference type="Gene3D" id="2.120.10.80">
    <property type="entry name" value="Kelch-type beta propeller"/>
    <property type="match status" value="1"/>
</dbReference>
<proteinExistence type="predicted"/>
<dbReference type="PROSITE" id="PS50097">
    <property type="entry name" value="BTB"/>
    <property type="match status" value="1"/>
</dbReference>